<accession>A0A9P7Z9P1</accession>
<dbReference type="PANTHER" id="PTHR11276:SF28">
    <property type="entry name" value="DNA POLYMERASE LAMBDA"/>
    <property type="match status" value="1"/>
</dbReference>
<dbReference type="GO" id="GO:0016829">
    <property type="term" value="F:lyase activity"/>
    <property type="evidence" value="ECO:0007669"/>
    <property type="project" value="UniProtKB-KW"/>
</dbReference>
<feature type="domain" description="BRCT" evidence="15">
    <location>
        <begin position="237"/>
        <end position="335"/>
    </location>
</feature>
<dbReference type="Gene3D" id="1.10.150.110">
    <property type="entry name" value="DNA polymerase beta, N-terminal domain-like"/>
    <property type="match status" value="1"/>
</dbReference>
<keyword evidence="4" id="KW-0237">DNA synthesis</keyword>
<keyword evidence="6" id="KW-0548">Nucleotidyltransferase</keyword>
<comment type="caution">
    <text evidence="16">The sequence shown here is derived from an EMBL/GenBank/DDBJ whole genome shotgun (WGS) entry which is preliminary data.</text>
</comment>
<dbReference type="SUPFAM" id="SSF52113">
    <property type="entry name" value="BRCT domain"/>
    <property type="match status" value="1"/>
</dbReference>
<proteinExistence type="predicted"/>
<dbReference type="InterPro" id="IPR036420">
    <property type="entry name" value="BRCT_dom_sf"/>
</dbReference>
<evidence type="ECO:0000256" key="5">
    <source>
        <dbReference type="ARBA" id="ARBA00022679"/>
    </source>
</evidence>
<dbReference type="InterPro" id="IPR029398">
    <property type="entry name" value="PolB_thumb"/>
</dbReference>
<dbReference type="InterPro" id="IPR002054">
    <property type="entry name" value="DNA-dir_DNA_pol_X"/>
</dbReference>
<feature type="region of interest" description="Disordered" evidence="14">
    <location>
        <begin position="372"/>
        <end position="407"/>
    </location>
</feature>
<dbReference type="EMBL" id="MU253758">
    <property type="protein sequence ID" value="KAG9248004.1"/>
    <property type="molecule type" value="Genomic_DNA"/>
</dbReference>
<evidence type="ECO:0000256" key="13">
    <source>
        <dbReference type="PIRSR" id="PIRSR622312-50"/>
    </source>
</evidence>
<dbReference type="Pfam" id="PF10391">
    <property type="entry name" value="DNA_pol_lambd_f"/>
    <property type="match status" value="1"/>
</dbReference>
<evidence type="ECO:0000256" key="1">
    <source>
        <dbReference type="ARBA" id="ARBA00001936"/>
    </source>
</evidence>
<evidence type="ECO:0000256" key="3">
    <source>
        <dbReference type="ARBA" id="ARBA00016513"/>
    </source>
</evidence>
<dbReference type="InterPro" id="IPR037160">
    <property type="entry name" value="DNA_Pol_thumb_sf"/>
</dbReference>
<dbReference type="Gene3D" id="3.30.460.10">
    <property type="entry name" value="Beta Polymerase, domain 2"/>
    <property type="match status" value="1"/>
</dbReference>
<protein>
    <recommendedName>
        <fullName evidence="3">DNA polymerase lambda</fullName>
        <ecNumber evidence="2">2.7.7.7</ecNumber>
    </recommendedName>
</protein>
<feature type="compositionally biased region" description="Polar residues" evidence="14">
    <location>
        <begin position="462"/>
        <end position="477"/>
    </location>
</feature>
<dbReference type="PROSITE" id="PS50172">
    <property type="entry name" value="BRCT"/>
    <property type="match status" value="1"/>
</dbReference>
<keyword evidence="10" id="KW-0234">DNA repair</keyword>
<dbReference type="Gene3D" id="3.30.210.10">
    <property type="entry name" value="DNA polymerase, thumb domain"/>
    <property type="match status" value="1"/>
</dbReference>
<keyword evidence="9" id="KW-0239">DNA-directed DNA polymerase</keyword>
<dbReference type="CDD" id="cd00141">
    <property type="entry name" value="NT_POLXc"/>
    <property type="match status" value="1"/>
</dbReference>
<evidence type="ECO:0000256" key="14">
    <source>
        <dbReference type="SAM" id="MobiDB-lite"/>
    </source>
</evidence>
<feature type="region of interest" description="Disordered" evidence="14">
    <location>
        <begin position="19"/>
        <end position="72"/>
    </location>
</feature>
<evidence type="ECO:0000256" key="4">
    <source>
        <dbReference type="ARBA" id="ARBA00022634"/>
    </source>
</evidence>
<keyword evidence="7" id="KW-0235">DNA replication</keyword>
<dbReference type="GO" id="GO:0003887">
    <property type="term" value="F:DNA-directed DNA polymerase activity"/>
    <property type="evidence" value="ECO:0007669"/>
    <property type="project" value="UniProtKB-KW"/>
</dbReference>
<evidence type="ECO:0000256" key="6">
    <source>
        <dbReference type="ARBA" id="ARBA00022695"/>
    </source>
</evidence>
<evidence type="ECO:0000256" key="8">
    <source>
        <dbReference type="ARBA" id="ARBA00022763"/>
    </source>
</evidence>
<evidence type="ECO:0000256" key="11">
    <source>
        <dbReference type="ARBA" id="ARBA00023239"/>
    </source>
</evidence>
<organism evidence="16 17">
    <name type="scientific">Calycina marina</name>
    <dbReference type="NCBI Taxonomy" id="1763456"/>
    <lineage>
        <taxon>Eukaryota</taxon>
        <taxon>Fungi</taxon>
        <taxon>Dikarya</taxon>
        <taxon>Ascomycota</taxon>
        <taxon>Pezizomycotina</taxon>
        <taxon>Leotiomycetes</taxon>
        <taxon>Helotiales</taxon>
        <taxon>Pezizellaceae</taxon>
        <taxon>Calycina</taxon>
    </lineage>
</organism>
<comment type="cofactor">
    <cofactor evidence="1">
        <name>Mn(2+)</name>
        <dbReference type="ChEBI" id="CHEBI:29035"/>
    </cofactor>
</comment>
<dbReference type="InterPro" id="IPR002008">
    <property type="entry name" value="DNA_pol_X_beta-like"/>
</dbReference>
<dbReference type="Pfam" id="PF14792">
    <property type="entry name" value="DNA_pol_B_palm"/>
    <property type="match status" value="1"/>
</dbReference>
<comment type="catalytic activity">
    <reaction evidence="12">
        <text>DNA(n) + a 2'-deoxyribonucleoside 5'-triphosphate = DNA(n+1) + diphosphate</text>
        <dbReference type="Rhea" id="RHEA:22508"/>
        <dbReference type="Rhea" id="RHEA-COMP:17339"/>
        <dbReference type="Rhea" id="RHEA-COMP:17340"/>
        <dbReference type="ChEBI" id="CHEBI:33019"/>
        <dbReference type="ChEBI" id="CHEBI:61560"/>
        <dbReference type="ChEBI" id="CHEBI:173112"/>
        <dbReference type="EC" id="2.7.7.7"/>
    </reaction>
</comment>
<dbReference type="SUPFAM" id="SSF81585">
    <property type="entry name" value="PsbU/PolX domain-like"/>
    <property type="match status" value="1"/>
</dbReference>
<dbReference type="SMART" id="SM00483">
    <property type="entry name" value="POLXc"/>
    <property type="match status" value="1"/>
</dbReference>
<keyword evidence="11" id="KW-0456">Lyase</keyword>
<feature type="active site" description="Nucleophile; Schiff-base intermediate with DNA; for 5'-dRP lyase activity" evidence="13">
    <location>
        <position position="564"/>
    </location>
</feature>
<feature type="compositionally biased region" description="Acidic residues" evidence="14">
    <location>
        <begin position="440"/>
        <end position="459"/>
    </location>
</feature>
<evidence type="ECO:0000313" key="16">
    <source>
        <dbReference type="EMBL" id="KAG9248004.1"/>
    </source>
</evidence>
<dbReference type="FunFam" id="1.10.150.110:FF:000005">
    <property type="entry name" value="DNA polymerase POL4"/>
    <property type="match status" value="1"/>
</dbReference>
<feature type="region of interest" description="Disordered" evidence="14">
    <location>
        <begin position="440"/>
        <end position="477"/>
    </location>
</feature>
<dbReference type="Proteomes" id="UP000887226">
    <property type="component" value="Unassembled WGS sequence"/>
</dbReference>
<sequence>MAPMDADAAKVSFFKRLEALDDSSDDEEDTNDSKEKLAKSKTTAKQSPPILATPAKSSTAKKVPTLHRATSAPGENLSIVKETQTVSRKYNLRRVETVTPSGVDDSIAAKSSLMKKLPGMHRANPTPTSSINFVAETPPVLRKCQMHHAEIATPNGSEKSAVEETQLNPTPSGVPRPSSDRRIVSDPIFGPKFVPELHSLGIQTMIHKRKRWNNANESALLKNKKARKSDVKLLPNVKDHIFKGMIVYWIPPDEKDPVRKALIGRARERGAVWAQEFSAATTHIIVDKRRELTYNHVIAFLKVESLTESPIIVSDRYVIDCIQENYRLEERQNIYEVQPLGVAQEDTISHTVQSQTSNTSLQDKKYEHIRFEEHSPTETPPDSRSQPSAAKSPPEETVHLSLPDAASHSQNVPDVMFVSPFFGDELDEAIKQVRKEVELAIDEDSQDSEDECSQDDSDTDNNCHPQNFHQVSKVTKTQNKRVGCDQSTFSCMQGGTGRATAENPNRQTIEQLQKMCDYYGLTKNEWRHRAYLKIIGVLKKLDWKVCTYDEAIRLPGVGVRLAKKIEEIVLTGRLKRLDYTNKEPADIAMQLFVKIYGVGPCLGNHWAWQLGYRTLEDLKANVKLTDNQKMGIDRYDDLNTRIPRDEVSALGEIVKSASAVIDSDVQVIIGGSYRRGAANSGDIDCLITKRGTKRESDLLPFLDRLTNHLTNSKFLVYAVATPSKTGSKWHGCCVLPGPQKQVWRRIDFLLVPETQLGAALIYFTGDDLFNRSIRLLAGKKGWRLNQRGLYKNVMKDAQRVKVTDGELMEGADEKRIFELMGVPYRPSEHRICN</sequence>
<dbReference type="PRINTS" id="PR00870">
    <property type="entry name" value="DNAPOLXBETA"/>
</dbReference>
<dbReference type="PANTHER" id="PTHR11276">
    <property type="entry name" value="DNA POLYMERASE TYPE-X FAMILY MEMBER"/>
    <property type="match status" value="1"/>
</dbReference>
<evidence type="ECO:0000313" key="17">
    <source>
        <dbReference type="Proteomes" id="UP000887226"/>
    </source>
</evidence>
<dbReference type="AlphaFoldDB" id="A0A9P7Z9P1"/>
<dbReference type="Gene3D" id="3.40.50.10190">
    <property type="entry name" value="BRCT domain"/>
    <property type="match status" value="1"/>
</dbReference>
<keyword evidence="8" id="KW-0227">DNA damage</keyword>
<dbReference type="InterPro" id="IPR001357">
    <property type="entry name" value="BRCT_dom"/>
</dbReference>
<dbReference type="GO" id="GO:0005634">
    <property type="term" value="C:nucleus"/>
    <property type="evidence" value="ECO:0007669"/>
    <property type="project" value="TreeGrafter"/>
</dbReference>
<dbReference type="EC" id="2.7.7.7" evidence="2"/>
<feature type="compositionally biased region" description="Acidic residues" evidence="14">
    <location>
        <begin position="20"/>
        <end position="30"/>
    </location>
</feature>
<dbReference type="InterPro" id="IPR018944">
    <property type="entry name" value="DNA_pol_lambd_fingers_domain"/>
</dbReference>
<name>A0A9P7Z9P1_9HELO</name>
<dbReference type="InterPro" id="IPR022312">
    <property type="entry name" value="DNA_pol_X"/>
</dbReference>
<feature type="region of interest" description="Disordered" evidence="14">
    <location>
        <begin position="152"/>
        <end position="180"/>
    </location>
</feature>
<dbReference type="SUPFAM" id="SSF47802">
    <property type="entry name" value="DNA polymerase beta, N-terminal domain-like"/>
    <property type="match status" value="1"/>
</dbReference>
<dbReference type="OrthoDB" id="205514at2759"/>
<feature type="compositionally biased region" description="Polar residues" evidence="14">
    <location>
        <begin position="154"/>
        <end position="171"/>
    </location>
</feature>
<evidence type="ECO:0000256" key="2">
    <source>
        <dbReference type="ARBA" id="ARBA00012417"/>
    </source>
</evidence>
<dbReference type="GO" id="GO:0003677">
    <property type="term" value="F:DNA binding"/>
    <property type="evidence" value="ECO:0007669"/>
    <property type="project" value="InterPro"/>
</dbReference>
<dbReference type="InterPro" id="IPR027421">
    <property type="entry name" value="DNA_pol_lamdba_lyase_dom_sf"/>
</dbReference>
<gene>
    <name evidence="16" type="ORF">BJ878DRAFT_106351</name>
</gene>
<evidence type="ECO:0000256" key="9">
    <source>
        <dbReference type="ARBA" id="ARBA00022932"/>
    </source>
</evidence>
<feature type="compositionally biased region" description="Polar residues" evidence="14">
    <location>
        <begin position="380"/>
        <end position="389"/>
    </location>
</feature>
<evidence type="ECO:0000259" key="15">
    <source>
        <dbReference type="PROSITE" id="PS50172"/>
    </source>
</evidence>
<evidence type="ECO:0000256" key="7">
    <source>
        <dbReference type="ARBA" id="ARBA00022705"/>
    </source>
</evidence>
<keyword evidence="5" id="KW-0808">Transferase</keyword>
<dbReference type="Pfam" id="PF14716">
    <property type="entry name" value="HHH_8"/>
    <property type="match status" value="1"/>
</dbReference>
<reference evidence="16" key="1">
    <citation type="journal article" date="2021" name="IMA Fungus">
        <title>Genomic characterization of three marine fungi, including Emericellopsis atlantica sp. nov. with signatures of a generalist lifestyle and marine biomass degradation.</title>
        <authorList>
            <person name="Hagestad O.C."/>
            <person name="Hou L."/>
            <person name="Andersen J.H."/>
            <person name="Hansen E.H."/>
            <person name="Altermark B."/>
            <person name="Li C."/>
            <person name="Kuhnert E."/>
            <person name="Cox R.J."/>
            <person name="Crous P.W."/>
            <person name="Spatafora J.W."/>
            <person name="Lail K."/>
            <person name="Amirebrahimi M."/>
            <person name="Lipzen A."/>
            <person name="Pangilinan J."/>
            <person name="Andreopoulos W."/>
            <person name="Hayes R.D."/>
            <person name="Ng V."/>
            <person name="Grigoriev I.V."/>
            <person name="Jackson S.A."/>
            <person name="Sutton T.D.S."/>
            <person name="Dobson A.D.W."/>
            <person name="Rama T."/>
        </authorList>
    </citation>
    <scope>NUCLEOTIDE SEQUENCE</scope>
    <source>
        <strain evidence="16">TRa3180A</strain>
    </source>
</reference>
<dbReference type="Pfam" id="PF14791">
    <property type="entry name" value="DNA_pol_B_thumb"/>
    <property type="match status" value="1"/>
</dbReference>
<dbReference type="SUPFAM" id="SSF81301">
    <property type="entry name" value="Nucleotidyltransferase"/>
    <property type="match status" value="1"/>
</dbReference>
<dbReference type="InterPro" id="IPR043519">
    <property type="entry name" value="NT_sf"/>
</dbReference>
<evidence type="ECO:0000256" key="10">
    <source>
        <dbReference type="ARBA" id="ARBA00023204"/>
    </source>
</evidence>
<dbReference type="GO" id="GO:0006303">
    <property type="term" value="P:double-strand break repair via nonhomologous end joining"/>
    <property type="evidence" value="ECO:0007669"/>
    <property type="project" value="TreeGrafter"/>
</dbReference>
<evidence type="ECO:0000256" key="12">
    <source>
        <dbReference type="ARBA" id="ARBA00049244"/>
    </source>
</evidence>
<dbReference type="InterPro" id="IPR028207">
    <property type="entry name" value="DNA_pol_B_palm_palm"/>
</dbReference>
<dbReference type="InterPro" id="IPR010996">
    <property type="entry name" value="HHH_MUS81"/>
</dbReference>
<dbReference type="Gene3D" id="1.10.150.20">
    <property type="entry name" value="5' to 3' exonuclease, C-terminal subdomain"/>
    <property type="match status" value="1"/>
</dbReference>
<keyword evidence="17" id="KW-1185">Reference proteome</keyword>